<dbReference type="OrthoDB" id="6359816at2759"/>
<dbReference type="AlphaFoldDB" id="A0A4Z1KEB2"/>
<dbReference type="PANTHER" id="PTHR47843:SF5">
    <property type="entry name" value="BTB_POZ DOMAIN PROTEIN"/>
    <property type="match status" value="1"/>
</dbReference>
<reference evidence="2 3" key="1">
    <citation type="submission" date="2017-12" db="EMBL/GenBank/DDBJ databases">
        <title>Comparative genomics of Botrytis spp.</title>
        <authorList>
            <person name="Valero-Jimenez C.A."/>
            <person name="Tapia P."/>
            <person name="Veloso J."/>
            <person name="Silva-Moreno E."/>
            <person name="Staats M."/>
            <person name="Valdes J.H."/>
            <person name="Van Kan J.A.L."/>
        </authorList>
    </citation>
    <scope>NUCLEOTIDE SEQUENCE [LARGE SCALE GENOMIC DNA]</scope>
    <source>
        <strain evidence="2 3">MUCL3349</strain>
    </source>
</reference>
<evidence type="ECO:0000313" key="2">
    <source>
        <dbReference type="EMBL" id="TGO84387.1"/>
    </source>
</evidence>
<name>A0A4Z1KEB2_9HELO</name>
<dbReference type="SUPFAM" id="SSF54695">
    <property type="entry name" value="POZ domain"/>
    <property type="match status" value="1"/>
</dbReference>
<proteinExistence type="predicted"/>
<protein>
    <recommendedName>
        <fullName evidence="1">BTB domain-containing protein</fullName>
    </recommendedName>
</protein>
<dbReference type="STRING" id="87229.A0A4Z1KEB2"/>
<organism evidence="2 3">
    <name type="scientific">Botrytis porri</name>
    <dbReference type="NCBI Taxonomy" id="87229"/>
    <lineage>
        <taxon>Eukaryota</taxon>
        <taxon>Fungi</taxon>
        <taxon>Dikarya</taxon>
        <taxon>Ascomycota</taxon>
        <taxon>Pezizomycotina</taxon>
        <taxon>Leotiomycetes</taxon>
        <taxon>Helotiales</taxon>
        <taxon>Sclerotiniaceae</taxon>
        <taxon>Botrytis</taxon>
    </lineage>
</organism>
<sequence>MYEAQSVVDAITRCFEDGTYSDLIIKCRNRSWNVHRLIVCSQSKVLHAACMTGFKEADTGVIELNDDDPVSVEIMLKYFYAGTYDEQIIEGKELRLNLKVQVLTYNLADKYNVPNLMGLLKRKFESTLNAGPALEEFLSVVSDVYIIPTSTNILRPITVEYARRKFRSMIQSDDLEILRATLQDVPAFAFDILQLFINDPLRGYCHNCGSDKSAEVLQARCVGCGKGGVSKIF</sequence>
<evidence type="ECO:0000259" key="1">
    <source>
        <dbReference type="PROSITE" id="PS50097"/>
    </source>
</evidence>
<dbReference type="Gene3D" id="3.30.710.10">
    <property type="entry name" value="Potassium Channel Kv1.1, Chain A"/>
    <property type="match status" value="1"/>
</dbReference>
<comment type="caution">
    <text evidence="2">The sequence shown here is derived from an EMBL/GenBank/DDBJ whole genome shotgun (WGS) entry which is preliminary data.</text>
</comment>
<dbReference type="EMBL" id="PQXO01000509">
    <property type="protein sequence ID" value="TGO84387.1"/>
    <property type="molecule type" value="Genomic_DNA"/>
</dbReference>
<accession>A0A4Z1KEB2</accession>
<dbReference type="Proteomes" id="UP000297280">
    <property type="component" value="Unassembled WGS sequence"/>
</dbReference>
<dbReference type="InterPro" id="IPR011333">
    <property type="entry name" value="SKP1/BTB/POZ_sf"/>
</dbReference>
<dbReference type="CDD" id="cd18186">
    <property type="entry name" value="BTB_POZ_ZBTB_KLHL-like"/>
    <property type="match status" value="1"/>
</dbReference>
<dbReference type="PANTHER" id="PTHR47843">
    <property type="entry name" value="BTB DOMAIN-CONTAINING PROTEIN-RELATED"/>
    <property type="match status" value="1"/>
</dbReference>
<keyword evidence="3" id="KW-1185">Reference proteome</keyword>
<evidence type="ECO:0000313" key="3">
    <source>
        <dbReference type="Proteomes" id="UP000297280"/>
    </source>
</evidence>
<feature type="domain" description="BTB" evidence="1">
    <location>
        <begin position="21"/>
        <end position="88"/>
    </location>
</feature>
<dbReference type="Pfam" id="PF00651">
    <property type="entry name" value="BTB"/>
    <property type="match status" value="1"/>
</dbReference>
<gene>
    <name evidence="2" type="ORF">BPOR_0510g00030</name>
</gene>
<dbReference type="InterPro" id="IPR000210">
    <property type="entry name" value="BTB/POZ_dom"/>
</dbReference>
<dbReference type="PROSITE" id="PS50097">
    <property type="entry name" value="BTB"/>
    <property type="match status" value="1"/>
</dbReference>